<sequence>MSDARDAEKDAGGLGLGPGDGGISDSTTATSTPPKGATPTPTLAEPAGGNTTPAPTPTGGTTTTTPAPTPAAAPAVPPEEGVRGWICVVGAWICLFCTFGFLAAIGVFQTVYQETTLRDYSSSDIAWIFSVQLALMWAPGPLFGRLIDTFGPAPVLYPGAALCVFALCMTSLSTRYYQIFLSQGLVFGVGSGAVFTAGLVCVGQWFVRRRGLAGGIAASGSSMGGVVFPVMLNRLQADIGLPGALRYSALLIGVLLASSIFMVRARLPPKRWDPKVKWFDFSLFGQKQFGLYSAGTFLTMWGLWGPFDFISSMALQQGFSPDLALGLVSIINATSIPGRVLPPFYADRIGCFNVITGCSLLTGASILALWLPFNYHASHAGVIVFAAVYGFASGAFVSLLMPCAAKAGSIETIGQRFGTFQVVMALSTLTGLPIMGAILGRQNNTDFSGLQLFSGVSCLAGGALLIPATYFLRLQLGTWKA</sequence>
<dbReference type="InterPro" id="IPR050327">
    <property type="entry name" value="Proton-linked_MCT"/>
</dbReference>
<feature type="compositionally biased region" description="Gly residues" evidence="7">
    <location>
        <begin position="12"/>
        <end position="22"/>
    </location>
</feature>
<feature type="compositionally biased region" description="Low complexity" evidence="7">
    <location>
        <begin position="46"/>
        <end position="66"/>
    </location>
</feature>
<dbReference type="PANTHER" id="PTHR11360:SF224">
    <property type="entry name" value="MAJOR FACILITATOR SUPERFAMILY (MFS) PROFILE DOMAIN-CONTAINING PROTEIN-RELATED"/>
    <property type="match status" value="1"/>
</dbReference>
<feature type="region of interest" description="Disordered" evidence="7">
    <location>
        <begin position="1"/>
        <end position="76"/>
    </location>
</feature>
<evidence type="ECO:0000256" key="5">
    <source>
        <dbReference type="ARBA" id="ARBA00022989"/>
    </source>
</evidence>
<dbReference type="PANTHER" id="PTHR11360">
    <property type="entry name" value="MONOCARBOXYLATE TRANSPORTER"/>
    <property type="match status" value="1"/>
</dbReference>
<feature type="transmembrane region" description="Helical" evidence="8">
    <location>
        <begin position="383"/>
        <end position="405"/>
    </location>
</feature>
<comment type="caution">
    <text evidence="9">The sequence shown here is derived from an EMBL/GenBank/DDBJ whole genome shotgun (WGS) entry which is preliminary data.</text>
</comment>
<feature type="transmembrane region" description="Helical" evidence="8">
    <location>
        <begin position="417"/>
        <end position="440"/>
    </location>
</feature>
<keyword evidence="3" id="KW-0813">Transport</keyword>
<comment type="similarity">
    <text evidence="2">Belongs to the major facilitator superfamily. Monocarboxylate porter (TC 2.A.1.13) family.</text>
</comment>
<evidence type="ECO:0000313" key="10">
    <source>
        <dbReference type="Proteomes" id="UP001172101"/>
    </source>
</evidence>
<keyword evidence="4 8" id="KW-0812">Transmembrane</keyword>
<evidence type="ECO:0000256" key="3">
    <source>
        <dbReference type="ARBA" id="ARBA00022448"/>
    </source>
</evidence>
<feature type="transmembrane region" description="Helical" evidence="8">
    <location>
        <begin position="212"/>
        <end position="232"/>
    </location>
</feature>
<dbReference type="SUPFAM" id="SSF103473">
    <property type="entry name" value="MFS general substrate transporter"/>
    <property type="match status" value="1"/>
</dbReference>
<dbReference type="Proteomes" id="UP001172101">
    <property type="component" value="Unassembled WGS sequence"/>
</dbReference>
<evidence type="ECO:0000313" key="9">
    <source>
        <dbReference type="EMBL" id="KAK0707076.1"/>
    </source>
</evidence>
<dbReference type="AlphaFoldDB" id="A0AA40DMW8"/>
<feature type="compositionally biased region" description="Polar residues" evidence="7">
    <location>
        <begin position="24"/>
        <end position="33"/>
    </location>
</feature>
<name>A0AA40DMW8_9PEZI</name>
<dbReference type="GO" id="GO:0022857">
    <property type="term" value="F:transmembrane transporter activity"/>
    <property type="evidence" value="ECO:0007669"/>
    <property type="project" value="InterPro"/>
</dbReference>
<feature type="transmembrane region" description="Helical" evidence="8">
    <location>
        <begin position="179"/>
        <end position="200"/>
    </location>
</feature>
<feature type="compositionally biased region" description="Pro residues" evidence="7">
    <location>
        <begin position="67"/>
        <end position="76"/>
    </location>
</feature>
<evidence type="ECO:0000256" key="8">
    <source>
        <dbReference type="SAM" id="Phobius"/>
    </source>
</evidence>
<dbReference type="Pfam" id="PF07690">
    <property type="entry name" value="MFS_1"/>
    <property type="match status" value="1"/>
</dbReference>
<feature type="transmembrane region" description="Helical" evidence="8">
    <location>
        <begin position="452"/>
        <end position="472"/>
    </location>
</feature>
<gene>
    <name evidence="9" type="ORF">B0T26DRAFT_655369</name>
</gene>
<reference evidence="9" key="1">
    <citation type="submission" date="2023-06" db="EMBL/GenBank/DDBJ databases">
        <title>Genome-scale phylogeny and comparative genomics of the fungal order Sordariales.</title>
        <authorList>
            <consortium name="Lawrence Berkeley National Laboratory"/>
            <person name="Hensen N."/>
            <person name="Bonometti L."/>
            <person name="Westerberg I."/>
            <person name="Brannstrom I.O."/>
            <person name="Guillou S."/>
            <person name="Cros-Aarteil S."/>
            <person name="Calhoun S."/>
            <person name="Haridas S."/>
            <person name="Kuo A."/>
            <person name="Mondo S."/>
            <person name="Pangilinan J."/>
            <person name="Riley R."/>
            <person name="LaButti K."/>
            <person name="Andreopoulos B."/>
            <person name="Lipzen A."/>
            <person name="Chen C."/>
            <person name="Yanf M."/>
            <person name="Daum C."/>
            <person name="Ng V."/>
            <person name="Clum A."/>
            <person name="Steindorff A."/>
            <person name="Ohm R."/>
            <person name="Martin F."/>
            <person name="Silar P."/>
            <person name="Natvig D."/>
            <person name="Lalanne C."/>
            <person name="Gautier V."/>
            <person name="Ament-velasquez S.L."/>
            <person name="Kruys A."/>
            <person name="Hutchinson M.I."/>
            <person name="Powell A.J."/>
            <person name="Barry K."/>
            <person name="Miller A.N."/>
            <person name="Grigoriev I.V."/>
            <person name="Debuchy R."/>
            <person name="Gladieux P."/>
            <person name="Thoren M.H."/>
            <person name="Johannesson H."/>
        </authorList>
    </citation>
    <scope>NUCLEOTIDE SEQUENCE</scope>
    <source>
        <strain evidence="9">SMH2392-1A</strain>
    </source>
</reference>
<evidence type="ECO:0000256" key="6">
    <source>
        <dbReference type="ARBA" id="ARBA00023136"/>
    </source>
</evidence>
<dbReference type="InterPro" id="IPR011701">
    <property type="entry name" value="MFS"/>
</dbReference>
<feature type="transmembrane region" description="Helical" evidence="8">
    <location>
        <begin position="284"/>
        <end position="304"/>
    </location>
</feature>
<evidence type="ECO:0000256" key="1">
    <source>
        <dbReference type="ARBA" id="ARBA00004141"/>
    </source>
</evidence>
<accession>A0AA40DMW8</accession>
<keyword evidence="10" id="KW-1185">Reference proteome</keyword>
<dbReference type="CDD" id="cd17352">
    <property type="entry name" value="MFS_MCT_SLC16"/>
    <property type="match status" value="1"/>
</dbReference>
<evidence type="ECO:0000256" key="4">
    <source>
        <dbReference type="ARBA" id="ARBA00022692"/>
    </source>
</evidence>
<dbReference type="EMBL" id="JAUIRO010000007">
    <property type="protein sequence ID" value="KAK0707076.1"/>
    <property type="molecule type" value="Genomic_DNA"/>
</dbReference>
<feature type="transmembrane region" description="Helical" evidence="8">
    <location>
        <begin position="244"/>
        <end position="263"/>
    </location>
</feature>
<dbReference type="Gene3D" id="1.20.1250.20">
    <property type="entry name" value="MFS general substrate transporter like domains"/>
    <property type="match status" value="2"/>
</dbReference>
<dbReference type="GO" id="GO:0016020">
    <property type="term" value="C:membrane"/>
    <property type="evidence" value="ECO:0007669"/>
    <property type="project" value="UniProtKB-SubCell"/>
</dbReference>
<dbReference type="InterPro" id="IPR036259">
    <property type="entry name" value="MFS_trans_sf"/>
</dbReference>
<organism evidence="9 10">
    <name type="scientific">Lasiosphaeria miniovina</name>
    <dbReference type="NCBI Taxonomy" id="1954250"/>
    <lineage>
        <taxon>Eukaryota</taxon>
        <taxon>Fungi</taxon>
        <taxon>Dikarya</taxon>
        <taxon>Ascomycota</taxon>
        <taxon>Pezizomycotina</taxon>
        <taxon>Sordariomycetes</taxon>
        <taxon>Sordariomycetidae</taxon>
        <taxon>Sordariales</taxon>
        <taxon>Lasiosphaeriaceae</taxon>
        <taxon>Lasiosphaeria</taxon>
    </lineage>
</organism>
<proteinExistence type="inferred from homology"/>
<comment type="subcellular location">
    <subcellularLocation>
        <location evidence="1">Membrane</location>
        <topology evidence="1">Multi-pass membrane protein</topology>
    </subcellularLocation>
</comment>
<keyword evidence="5 8" id="KW-1133">Transmembrane helix</keyword>
<dbReference type="GeneID" id="85321889"/>
<feature type="transmembrane region" description="Helical" evidence="8">
    <location>
        <begin position="85"/>
        <end position="105"/>
    </location>
</feature>
<feature type="transmembrane region" description="Helical" evidence="8">
    <location>
        <begin position="155"/>
        <end position="173"/>
    </location>
</feature>
<protein>
    <submittedName>
        <fullName evidence="9">Major facilitator superfamily domain-containing protein</fullName>
    </submittedName>
</protein>
<keyword evidence="6 8" id="KW-0472">Membrane</keyword>
<feature type="transmembrane region" description="Helical" evidence="8">
    <location>
        <begin position="324"/>
        <end position="342"/>
    </location>
</feature>
<feature type="transmembrane region" description="Helical" evidence="8">
    <location>
        <begin position="349"/>
        <end position="371"/>
    </location>
</feature>
<feature type="transmembrane region" description="Helical" evidence="8">
    <location>
        <begin position="125"/>
        <end position="143"/>
    </location>
</feature>
<feature type="compositionally biased region" description="Basic and acidic residues" evidence="7">
    <location>
        <begin position="1"/>
        <end position="11"/>
    </location>
</feature>
<dbReference type="RefSeq" id="XP_060292170.1">
    <property type="nucleotide sequence ID" value="XM_060438619.1"/>
</dbReference>
<evidence type="ECO:0000256" key="2">
    <source>
        <dbReference type="ARBA" id="ARBA00006727"/>
    </source>
</evidence>
<evidence type="ECO:0000256" key="7">
    <source>
        <dbReference type="SAM" id="MobiDB-lite"/>
    </source>
</evidence>